<reference evidence="3 4" key="1">
    <citation type="submission" date="2019-11" db="EMBL/GenBank/DDBJ databases">
        <authorList>
            <person name="Li X.-J."/>
            <person name="Feng X.-M."/>
        </authorList>
    </citation>
    <scope>NUCLEOTIDE SEQUENCE [LARGE SCALE GENOMIC DNA]</scope>
    <source>
        <strain evidence="3 4">XMNu-373</strain>
    </source>
</reference>
<evidence type="ECO:0000256" key="1">
    <source>
        <dbReference type="SAM" id="MobiDB-lite"/>
    </source>
</evidence>
<comment type="caution">
    <text evidence="3">The sequence shown here is derived from an EMBL/GenBank/DDBJ whole genome shotgun (WGS) entry which is preliminary data.</text>
</comment>
<sequence length="65" mass="7326">MHANIGDRIVIDSEPRGQDERECEVVEVQGRSGTPPYIVRWADSGKLALYFPGRDAQLKQPETSR</sequence>
<dbReference type="AlphaFoldDB" id="A0A7K3M8I0"/>
<feature type="domain" description="DUF1918" evidence="2">
    <location>
        <begin position="1"/>
        <end position="57"/>
    </location>
</feature>
<name>A0A7K3M8I0_9ACTN</name>
<organism evidence="3 4">
    <name type="scientific">Phytoactinopolyspora mesophila</name>
    <dbReference type="NCBI Taxonomy" id="2650750"/>
    <lineage>
        <taxon>Bacteria</taxon>
        <taxon>Bacillati</taxon>
        <taxon>Actinomycetota</taxon>
        <taxon>Actinomycetes</taxon>
        <taxon>Jiangellales</taxon>
        <taxon>Jiangellaceae</taxon>
        <taxon>Phytoactinopolyspora</taxon>
    </lineage>
</organism>
<dbReference type="EMBL" id="WLZY01000008">
    <property type="protein sequence ID" value="NDL59661.1"/>
    <property type="molecule type" value="Genomic_DNA"/>
</dbReference>
<dbReference type="SUPFAM" id="SSF50118">
    <property type="entry name" value="Cell growth inhibitor/plasmid maintenance toxic component"/>
    <property type="match status" value="1"/>
</dbReference>
<protein>
    <submittedName>
        <fullName evidence="3">DUF1918 domain-containing protein</fullName>
    </submittedName>
</protein>
<accession>A0A7K3M8I0</accession>
<evidence type="ECO:0000313" key="4">
    <source>
        <dbReference type="Proteomes" id="UP000460435"/>
    </source>
</evidence>
<gene>
    <name evidence="3" type="ORF">F7O44_21550</name>
</gene>
<proteinExistence type="predicted"/>
<dbReference type="Proteomes" id="UP000460435">
    <property type="component" value="Unassembled WGS sequence"/>
</dbReference>
<dbReference type="InterPro" id="IPR015035">
    <property type="entry name" value="DUF1918"/>
</dbReference>
<feature type="region of interest" description="Disordered" evidence="1">
    <location>
        <begin position="1"/>
        <end position="21"/>
    </location>
</feature>
<evidence type="ECO:0000259" key="2">
    <source>
        <dbReference type="Pfam" id="PF08940"/>
    </source>
</evidence>
<dbReference type="Pfam" id="PF08940">
    <property type="entry name" value="DUF1918"/>
    <property type="match status" value="1"/>
</dbReference>
<keyword evidence="4" id="KW-1185">Reference proteome</keyword>
<evidence type="ECO:0000313" key="3">
    <source>
        <dbReference type="EMBL" id="NDL59661.1"/>
    </source>
</evidence>
<feature type="compositionally biased region" description="Basic and acidic residues" evidence="1">
    <location>
        <begin position="9"/>
        <end position="21"/>
    </location>
</feature>
<dbReference type="Gene3D" id="2.30.30.440">
    <property type="entry name" value="Domain of unknown function DUF1918"/>
    <property type="match status" value="1"/>
</dbReference>